<proteinExistence type="predicted"/>
<dbReference type="EMBL" id="QTSX02007167">
    <property type="protein sequence ID" value="KAJ9050197.1"/>
    <property type="molecule type" value="Genomic_DNA"/>
</dbReference>
<gene>
    <name evidence="1" type="ORF">DSO57_1016528</name>
</gene>
<comment type="caution">
    <text evidence="1">The sequence shown here is derived from an EMBL/GenBank/DDBJ whole genome shotgun (WGS) entry which is preliminary data.</text>
</comment>
<organism evidence="1 2">
    <name type="scientific">Entomophthora muscae</name>
    <dbReference type="NCBI Taxonomy" id="34485"/>
    <lineage>
        <taxon>Eukaryota</taxon>
        <taxon>Fungi</taxon>
        <taxon>Fungi incertae sedis</taxon>
        <taxon>Zoopagomycota</taxon>
        <taxon>Entomophthoromycotina</taxon>
        <taxon>Entomophthoromycetes</taxon>
        <taxon>Entomophthorales</taxon>
        <taxon>Entomophthoraceae</taxon>
        <taxon>Entomophthora</taxon>
    </lineage>
</organism>
<dbReference type="Proteomes" id="UP001165960">
    <property type="component" value="Unassembled WGS sequence"/>
</dbReference>
<keyword evidence="2" id="KW-1185">Reference proteome</keyword>
<sequence length="140" mass="16210">MGRVGHKRQHKNIRDLSRKYRTRKRTRDLDQIHEDLKPLASHKLLNQAVDPDLPGCGQHYCLECSRYFIDQKSLGDHLRSKQHRRRLKDLKDGPYTQKDAEIAAGLSTDNGQRSAAALERISKPEEVPADFKPQEPELIY</sequence>
<name>A0ACC2RJB2_9FUNG</name>
<evidence type="ECO:0000313" key="2">
    <source>
        <dbReference type="Proteomes" id="UP001165960"/>
    </source>
</evidence>
<reference evidence="1" key="1">
    <citation type="submission" date="2022-04" db="EMBL/GenBank/DDBJ databases">
        <title>Genome of the entomopathogenic fungus Entomophthora muscae.</title>
        <authorList>
            <person name="Elya C."/>
            <person name="Lovett B.R."/>
            <person name="Lee E."/>
            <person name="Macias A.M."/>
            <person name="Hajek A.E."/>
            <person name="De Bivort B.L."/>
            <person name="Kasson M.T."/>
            <person name="De Fine Licht H.H."/>
            <person name="Stajich J.E."/>
        </authorList>
    </citation>
    <scope>NUCLEOTIDE SEQUENCE</scope>
    <source>
        <strain evidence="1">Berkeley</strain>
    </source>
</reference>
<protein>
    <submittedName>
        <fullName evidence="1">Uncharacterized protein</fullName>
    </submittedName>
</protein>
<evidence type="ECO:0000313" key="1">
    <source>
        <dbReference type="EMBL" id="KAJ9050197.1"/>
    </source>
</evidence>
<accession>A0ACC2RJB2</accession>